<evidence type="ECO:0000256" key="1">
    <source>
        <dbReference type="SAM" id="MobiDB-lite"/>
    </source>
</evidence>
<feature type="compositionally biased region" description="Polar residues" evidence="1">
    <location>
        <begin position="274"/>
        <end position="286"/>
    </location>
</feature>
<dbReference type="InterPro" id="IPR036514">
    <property type="entry name" value="SGNH_hydro_sf"/>
</dbReference>
<dbReference type="Proteomes" id="UP001611383">
    <property type="component" value="Chromosome"/>
</dbReference>
<keyword evidence="4" id="KW-1185">Reference proteome</keyword>
<keyword evidence="2" id="KW-0732">Signal</keyword>
<evidence type="ECO:0000313" key="3">
    <source>
        <dbReference type="EMBL" id="WNG46631.1"/>
    </source>
</evidence>
<proteinExistence type="predicted"/>
<evidence type="ECO:0000256" key="2">
    <source>
        <dbReference type="SAM" id="SignalP"/>
    </source>
</evidence>
<dbReference type="Gene3D" id="3.40.50.1110">
    <property type="entry name" value="SGNH hydrolase"/>
    <property type="match status" value="1"/>
</dbReference>
<organism evidence="3 4">
    <name type="scientific">Archangium minus</name>
    <dbReference type="NCBI Taxonomy" id="83450"/>
    <lineage>
        <taxon>Bacteria</taxon>
        <taxon>Pseudomonadati</taxon>
        <taxon>Myxococcota</taxon>
        <taxon>Myxococcia</taxon>
        <taxon>Myxococcales</taxon>
        <taxon>Cystobacterineae</taxon>
        <taxon>Archangiaceae</taxon>
        <taxon>Archangium</taxon>
    </lineage>
</organism>
<feature type="region of interest" description="Disordered" evidence="1">
    <location>
        <begin position="251"/>
        <end position="286"/>
    </location>
</feature>
<feature type="chain" id="PRO_5045072920" evidence="2">
    <location>
        <begin position="23"/>
        <end position="286"/>
    </location>
</feature>
<gene>
    <name evidence="3" type="ORF">F0U60_22830</name>
</gene>
<dbReference type="InterPro" id="IPR007407">
    <property type="entry name" value="DUF459"/>
</dbReference>
<name>A0ABY9WUQ3_9BACT</name>
<protein>
    <submittedName>
        <fullName evidence="3">DUF459 domain-containing protein</fullName>
    </submittedName>
</protein>
<reference evidence="3 4" key="1">
    <citation type="submission" date="2019-08" db="EMBL/GenBank/DDBJ databases">
        <title>Archangium and Cystobacter genomes.</title>
        <authorList>
            <person name="Chen I.-C.K."/>
            <person name="Wielgoss S."/>
        </authorList>
    </citation>
    <scope>NUCLEOTIDE SEQUENCE [LARGE SCALE GENOMIC DNA]</scope>
    <source>
        <strain evidence="3 4">Cbm 6</strain>
    </source>
</reference>
<dbReference type="SUPFAM" id="SSF52266">
    <property type="entry name" value="SGNH hydrolase"/>
    <property type="match status" value="1"/>
</dbReference>
<accession>A0ABY9WUQ3</accession>
<feature type="compositionally biased region" description="Low complexity" evidence="1">
    <location>
        <begin position="256"/>
        <end position="266"/>
    </location>
</feature>
<dbReference type="EMBL" id="CP043494">
    <property type="protein sequence ID" value="WNG46631.1"/>
    <property type="molecule type" value="Genomic_DNA"/>
</dbReference>
<dbReference type="Pfam" id="PF04311">
    <property type="entry name" value="DUF459"/>
    <property type="match status" value="1"/>
</dbReference>
<evidence type="ECO:0000313" key="4">
    <source>
        <dbReference type="Proteomes" id="UP001611383"/>
    </source>
</evidence>
<feature type="signal peptide" evidence="2">
    <location>
        <begin position="1"/>
        <end position="22"/>
    </location>
</feature>
<sequence>MENHLARLIVCLAVLFTGVVRAAAGEPSPAPAVAEAQRTRTVLLLGDSLIVTGFGESLERALNEHPGVRAVRRAKSSTGLARPDFFDWMKVGQEEVERHAPDVVVVIMGGNDGQGLTDENGKAKVQWGASGWEAAYRQRVEDFLHVLEAPGRKILWVELPITKLPNFERKLRVIRRILREAVSAHEAATHLDTKPFFTDARGGVLREARVEGFRKPMPLRMADGVHFTVAGGRYFASQVYPAVIGLLESSGDSRTASPAPAPNAAPCREPNGASEASTTSVALCPP</sequence>